<dbReference type="EMBL" id="JAGTXO010000061">
    <property type="protein sequence ID" value="KAG8457862.1"/>
    <property type="molecule type" value="Genomic_DNA"/>
</dbReference>
<reference evidence="3" key="1">
    <citation type="submission" date="2021-05" db="EMBL/GenBank/DDBJ databases">
        <title>The genome of the haptophyte Pavlova lutheri (Diacronema luteri, Pavlovales) - a model for lipid biosynthesis in eukaryotic algae.</title>
        <authorList>
            <person name="Hulatt C.J."/>
            <person name="Posewitz M.C."/>
        </authorList>
    </citation>
    <scope>NUCLEOTIDE SEQUENCE</scope>
    <source>
        <strain evidence="3">NIVA-4/92</strain>
    </source>
</reference>
<name>A0A8J5XBX1_DIALT</name>
<gene>
    <name evidence="3" type="ORF">KFE25_009760</name>
</gene>
<evidence type="ECO:0000256" key="2">
    <source>
        <dbReference type="SAM" id="MobiDB-lite"/>
    </source>
</evidence>
<accession>A0A8J5XBX1</accession>
<dbReference type="OrthoDB" id="10662357at2759"/>
<proteinExistence type="predicted"/>
<feature type="coiled-coil region" evidence="1">
    <location>
        <begin position="198"/>
        <end position="225"/>
    </location>
</feature>
<feature type="compositionally biased region" description="Basic and acidic residues" evidence="2">
    <location>
        <begin position="20"/>
        <end position="30"/>
    </location>
</feature>
<evidence type="ECO:0000313" key="4">
    <source>
        <dbReference type="Proteomes" id="UP000751190"/>
    </source>
</evidence>
<sequence length="264" mass="27067">MSARPTQPPSASSNQVDLGWRQRVDKELTRHLLPPDAPPALAQPQPLAGAPGPWVSSGPIAAHALGLPPLPARHRSTPAAPSVRAPPPWAISEPAPSSDAPAGGDSFRGADVRRSPLGGRSLSHGALRAASGEAAGVPSARRASWRAHQPPSIAGSAASSRCSGSCASHCTALPFARGGGVSEALSARTGATEMGSRLEMLERLFHEEREARQKLEAQLARVEAARGAQPARASCRAVARAPTAACGGAAQPQPQARLGASTRR</sequence>
<organism evidence="3 4">
    <name type="scientific">Diacronema lutheri</name>
    <name type="common">Unicellular marine alga</name>
    <name type="synonym">Monochrysis lutheri</name>
    <dbReference type="NCBI Taxonomy" id="2081491"/>
    <lineage>
        <taxon>Eukaryota</taxon>
        <taxon>Haptista</taxon>
        <taxon>Haptophyta</taxon>
        <taxon>Pavlovophyceae</taxon>
        <taxon>Pavlovales</taxon>
        <taxon>Pavlovaceae</taxon>
        <taxon>Diacronema</taxon>
    </lineage>
</organism>
<dbReference type="AlphaFoldDB" id="A0A8J5XBX1"/>
<evidence type="ECO:0000313" key="3">
    <source>
        <dbReference type="EMBL" id="KAG8457862.1"/>
    </source>
</evidence>
<feature type="compositionally biased region" description="Low complexity" evidence="2">
    <location>
        <begin position="39"/>
        <end position="67"/>
    </location>
</feature>
<evidence type="ECO:0000256" key="1">
    <source>
        <dbReference type="SAM" id="Coils"/>
    </source>
</evidence>
<protein>
    <submittedName>
        <fullName evidence="3">Uncharacterized protein</fullName>
    </submittedName>
</protein>
<comment type="caution">
    <text evidence="3">The sequence shown here is derived from an EMBL/GenBank/DDBJ whole genome shotgun (WGS) entry which is preliminary data.</text>
</comment>
<feature type="compositionally biased region" description="Low complexity" evidence="2">
    <location>
        <begin position="152"/>
        <end position="166"/>
    </location>
</feature>
<feature type="region of interest" description="Disordered" evidence="2">
    <location>
        <begin position="244"/>
        <end position="264"/>
    </location>
</feature>
<keyword evidence="1" id="KW-0175">Coiled coil</keyword>
<feature type="region of interest" description="Disordered" evidence="2">
    <location>
        <begin position="1"/>
        <end position="166"/>
    </location>
</feature>
<dbReference type="Proteomes" id="UP000751190">
    <property type="component" value="Unassembled WGS sequence"/>
</dbReference>
<keyword evidence="4" id="KW-1185">Reference proteome</keyword>